<accession>A0AAV4TAE6</accession>
<dbReference type="InterPro" id="IPR036691">
    <property type="entry name" value="Endo/exonu/phosph_ase_sf"/>
</dbReference>
<organism evidence="1 2">
    <name type="scientific">Caerostris extrusa</name>
    <name type="common">Bark spider</name>
    <name type="synonym">Caerostris bankana</name>
    <dbReference type="NCBI Taxonomy" id="172846"/>
    <lineage>
        <taxon>Eukaryota</taxon>
        <taxon>Metazoa</taxon>
        <taxon>Ecdysozoa</taxon>
        <taxon>Arthropoda</taxon>
        <taxon>Chelicerata</taxon>
        <taxon>Arachnida</taxon>
        <taxon>Araneae</taxon>
        <taxon>Araneomorphae</taxon>
        <taxon>Entelegynae</taxon>
        <taxon>Araneoidea</taxon>
        <taxon>Araneidae</taxon>
        <taxon>Caerostris</taxon>
    </lineage>
</organism>
<protein>
    <recommendedName>
        <fullName evidence="3">Endonuclease/exonuclease/phosphatase domain-containing protein</fullName>
    </recommendedName>
</protein>
<dbReference type="AlphaFoldDB" id="A0AAV4TAE6"/>
<dbReference type="EMBL" id="BPLR01010747">
    <property type="protein sequence ID" value="GIY41735.1"/>
    <property type="molecule type" value="Genomic_DNA"/>
</dbReference>
<dbReference type="Gene3D" id="3.60.10.10">
    <property type="entry name" value="Endonuclease/exonuclease/phosphatase"/>
    <property type="match status" value="1"/>
</dbReference>
<sequence length="144" mass="16270">MCTWNVTGLLNKIADFQAFGDSTVSILIQETTLEIIGRARSKELTIPFLIIEDIRTLVDIPLHHIPTPPLTTIQLHLPNPITIISTYIPPQKKTSNPNKHLFLLNYLLYNSLPSYFTAGDLNSHHRSWKCSRANPFGIQLHTAT</sequence>
<gene>
    <name evidence="1" type="ORF">CEXT_264791</name>
</gene>
<evidence type="ECO:0000313" key="2">
    <source>
        <dbReference type="Proteomes" id="UP001054945"/>
    </source>
</evidence>
<comment type="caution">
    <text evidence="1">The sequence shown here is derived from an EMBL/GenBank/DDBJ whole genome shotgun (WGS) entry which is preliminary data.</text>
</comment>
<reference evidence="1 2" key="1">
    <citation type="submission" date="2021-06" db="EMBL/GenBank/DDBJ databases">
        <title>Caerostris extrusa draft genome.</title>
        <authorList>
            <person name="Kono N."/>
            <person name="Arakawa K."/>
        </authorList>
    </citation>
    <scope>NUCLEOTIDE SEQUENCE [LARGE SCALE GENOMIC DNA]</scope>
</reference>
<keyword evidence="2" id="KW-1185">Reference proteome</keyword>
<evidence type="ECO:0000313" key="1">
    <source>
        <dbReference type="EMBL" id="GIY41735.1"/>
    </source>
</evidence>
<dbReference type="Proteomes" id="UP001054945">
    <property type="component" value="Unassembled WGS sequence"/>
</dbReference>
<proteinExistence type="predicted"/>
<evidence type="ECO:0008006" key="3">
    <source>
        <dbReference type="Google" id="ProtNLM"/>
    </source>
</evidence>
<name>A0AAV4TAE6_CAEEX</name>
<dbReference type="SUPFAM" id="SSF56219">
    <property type="entry name" value="DNase I-like"/>
    <property type="match status" value="1"/>
</dbReference>